<gene>
    <name evidence="3" type="ORF">SISNIDRAFT_489391</name>
</gene>
<dbReference type="AlphaFoldDB" id="A0A164PZ58"/>
<protein>
    <recommendedName>
        <fullName evidence="2">JmjC domain-containing protein</fullName>
    </recommendedName>
</protein>
<accession>A0A164PZ58</accession>
<evidence type="ECO:0000259" key="2">
    <source>
        <dbReference type="PROSITE" id="PS51184"/>
    </source>
</evidence>
<evidence type="ECO:0000313" key="3">
    <source>
        <dbReference type="EMBL" id="KZS89170.1"/>
    </source>
</evidence>
<feature type="domain" description="JmjC" evidence="2">
    <location>
        <begin position="1"/>
        <end position="47"/>
    </location>
</feature>
<reference evidence="3 4" key="1">
    <citation type="journal article" date="2016" name="Mol. Biol. Evol.">
        <title>Comparative Genomics of Early-Diverging Mushroom-Forming Fungi Provides Insights into the Origins of Lignocellulose Decay Capabilities.</title>
        <authorList>
            <person name="Nagy L.G."/>
            <person name="Riley R."/>
            <person name="Tritt A."/>
            <person name="Adam C."/>
            <person name="Daum C."/>
            <person name="Floudas D."/>
            <person name="Sun H."/>
            <person name="Yadav J.S."/>
            <person name="Pangilinan J."/>
            <person name="Larsson K.H."/>
            <person name="Matsuura K."/>
            <person name="Barry K."/>
            <person name="Labutti K."/>
            <person name="Kuo R."/>
            <person name="Ohm R.A."/>
            <person name="Bhattacharya S.S."/>
            <person name="Shirouzu T."/>
            <person name="Yoshinaga Y."/>
            <person name="Martin F.M."/>
            <person name="Grigoriev I.V."/>
            <person name="Hibbett D.S."/>
        </authorList>
    </citation>
    <scope>NUCLEOTIDE SEQUENCE [LARGE SCALE GENOMIC DNA]</scope>
    <source>
        <strain evidence="3 4">HHB9708</strain>
    </source>
</reference>
<sequence>MRPGDKLFMPPGTVHAVFTVQTSIARGSVYYLASSYDQTLFALLEEHVAGLYVTNTTDLAFTGNLFRLWMYYHRLWEANEHRDVPLAWPVGLPPARSFAAFTVILSHLTELTPELVINPTDPPLWPDGYKRDRSGTLRILKRWLAKRLKLREEGKASEADSSYLEERRIMEAEFSALLPEGDAIAERPRDLWDVRDRRRAARDGDLFFPTAAAEEAAARQYQEERRGGQAPPKRKREDSPFTNLSM</sequence>
<keyword evidence="4" id="KW-1185">Reference proteome</keyword>
<evidence type="ECO:0000256" key="1">
    <source>
        <dbReference type="SAM" id="MobiDB-lite"/>
    </source>
</evidence>
<dbReference type="OrthoDB" id="3064381at2759"/>
<dbReference type="PROSITE" id="PS51184">
    <property type="entry name" value="JMJC"/>
    <property type="match status" value="1"/>
</dbReference>
<feature type="region of interest" description="Disordered" evidence="1">
    <location>
        <begin position="212"/>
        <end position="246"/>
    </location>
</feature>
<name>A0A164PZ58_9AGAM</name>
<dbReference type="Proteomes" id="UP000076722">
    <property type="component" value="Unassembled WGS sequence"/>
</dbReference>
<proteinExistence type="predicted"/>
<dbReference type="SUPFAM" id="SSF51197">
    <property type="entry name" value="Clavaminate synthase-like"/>
    <property type="match status" value="1"/>
</dbReference>
<dbReference type="EMBL" id="KV419429">
    <property type="protein sequence ID" value="KZS89170.1"/>
    <property type="molecule type" value="Genomic_DNA"/>
</dbReference>
<organism evidence="3 4">
    <name type="scientific">Sistotremastrum niveocremeum HHB9708</name>
    <dbReference type="NCBI Taxonomy" id="1314777"/>
    <lineage>
        <taxon>Eukaryota</taxon>
        <taxon>Fungi</taxon>
        <taxon>Dikarya</taxon>
        <taxon>Basidiomycota</taxon>
        <taxon>Agaricomycotina</taxon>
        <taxon>Agaricomycetes</taxon>
        <taxon>Sistotremastrales</taxon>
        <taxon>Sistotremastraceae</taxon>
        <taxon>Sertulicium</taxon>
        <taxon>Sertulicium niveocremeum</taxon>
    </lineage>
</organism>
<dbReference type="InterPro" id="IPR003347">
    <property type="entry name" value="JmjC_dom"/>
</dbReference>
<dbReference type="STRING" id="1314777.A0A164PZ58"/>
<evidence type="ECO:0000313" key="4">
    <source>
        <dbReference type="Proteomes" id="UP000076722"/>
    </source>
</evidence>